<dbReference type="Pfam" id="PF03834">
    <property type="entry name" value="Rad10"/>
    <property type="match status" value="1"/>
</dbReference>
<evidence type="ECO:0000313" key="9">
    <source>
        <dbReference type="Proteomes" id="UP000070444"/>
    </source>
</evidence>
<dbReference type="GO" id="GO:0006302">
    <property type="term" value="P:double-strand break repair"/>
    <property type="evidence" value="ECO:0007669"/>
    <property type="project" value="UniProtKB-ARBA"/>
</dbReference>
<reference evidence="8 9" key="1">
    <citation type="journal article" date="2015" name="Genome Biol. Evol.">
        <title>Phylogenomic analyses indicate that early fungi evolved digesting cell walls of algal ancestors of land plants.</title>
        <authorList>
            <person name="Chang Y."/>
            <person name="Wang S."/>
            <person name="Sekimoto S."/>
            <person name="Aerts A.L."/>
            <person name="Choi C."/>
            <person name="Clum A."/>
            <person name="LaButti K.M."/>
            <person name="Lindquist E.A."/>
            <person name="Yee Ngan C."/>
            <person name="Ohm R.A."/>
            <person name="Salamov A.A."/>
            <person name="Grigoriev I.V."/>
            <person name="Spatafora J.W."/>
            <person name="Berbee M.L."/>
        </authorList>
    </citation>
    <scope>NUCLEOTIDE SEQUENCE [LARGE SCALE GENOMIC DNA]</scope>
    <source>
        <strain evidence="8 9">NRRL 28638</strain>
    </source>
</reference>
<proteinExistence type="inferred from homology"/>
<name>A0A137PAF4_CONC2</name>
<dbReference type="Proteomes" id="UP000070444">
    <property type="component" value="Unassembled WGS sequence"/>
</dbReference>
<dbReference type="InterPro" id="IPR047260">
    <property type="entry name" value="ERCC1-like_central_dom"/>
</dbReference>
<evidence type="ECO:0000256" key="4">
    <source>
        <dbReference type="ARBA" id="ARBA00023125"/>
    </source>
</evidence>
<dbReference type="GO" id="GO:0003697">
    <property type="term" value="F:single-stranded DNA binding"/>
    <property type="evidence" value="ECO:0007669"/>
    <property type="project" value="TreeGrafter"/>
</dbReference>
<evidence type="ECO:0000256" key="6">
    <source>
        <dbReference type="ARBA" id="ARBA00023242"/>
    </source>
</evidence>
<dbReference type="NCBIfam" id="TIGR00597">
    <property type="entry name" value="rad10"/>
    <property type="match status" value="1"/>
</dbReference>
<dbReference type="STRING" id="796925.A0A137PAF4"/>
<keyword evidence="4" id="KW-0238">DNA-binding</keyword>
<dbReference type="EMBL" id="KQ964463">
    <property type="protein sequence ID" value="KXN71965.1"/>
    <property type="molecule type" value="Genomic_DNA"/>
</dbReference>
<dbReference type="GO" id="GO:0000110">
    <property type="term" value="C:nucleotide-excision repair factor 1 complex"/>
    <property type="evidence" value="ECO:0007669"/>
    <property type="project" value="TreeGrafter"/>
</dbReference>
<dbReference type="PANTHER" id="PTHR12749">
    <property type="entry name" value="EXCISION REPAIR CROSS-COMPLEMENTING 1 ERCC1"/>
    <property type="match status" value="1"/>
</dbReference>
<gene>
    <name evidence="8" type="ORF">CONCODRAFT_26051</name>
</gene>
<feature type="non-terminal residue" evidence="8">
    <location>
        <position position="99"/>
    </location>
</feature>
<dbReference type="InterPro" id="IPR004579">
    <property type="entry name" value="ERCC1/RAD10/SWI10"/>
</dbReference>
<dbReference type="GO" id="GO:0070522">
    <property type="term" value="C:ERCC4-ERCC1 complex"/>
    <property type="evidence" value="ECO:0007669"/>
    <property type="project" value="TreeGrafter"/>
</dbReference>
<dbReference type="OrthoDB" id="10262814at2759"/>
<feature type="domain" description="ERCC1-like central" evidence="7">
    <location>
        <begin position="1"/>
        <end position="99"/>
    </location>
</feature>
<dbReference type="SUPFAM" id="SSF52980">
    <property type="entry name" value="Restriction endonuclease-like"/>
    <property type="match status" value="1"/>
</dbReference>
<dbReference type="GO" id="GO:0070914">
    <property type="term" value="P:UV-damage excision repair"/>
    <property type="evidence" value="ECO:0007669"/>
    <property type="project" value="TreeGrafter"/>
</dbReference>
<accession>A0A137PAF4</accession>
<dbReference type="GO" id="GO:0003684">
    <property type="term" value="F:damaged DNA binding"/>
    <property type="evidence" value="ECO:0007669"/>
    <property type="project" value="InterPro"/>
</dbReference>
<evidence type="ECO:0000256" key="1">
    <source>
        <dbReference type="ARBA" id="ARBA00004123"/>
    </source>
</evidence>
<evidence type="ECO:0000256" key="3">
    <source>
        <dbReference type="ARBA" id="ARBA00022763"/>
    </source>
</evidence>
<organism evidence="8 9">
    <name type="scientific">Conidiobolus coronatus (strain ATCC 28846 / CBS 209.66 / NRRL 28638)</name>
    <name type="common">Delacroixia coronata</name>
    <dbReference type="NCBI Taxonomy" id="796925"/>
    <lineage>
        <taxon>Eukaryota</taxon>
        <taxon>Fungi</taxon>
        <taxon>Fungi incertae sedis</taxon>
        <taxon>Zoopagomycota</taxon>
        <taxon>Entomophthoromycotina</taxon>
        <taxon>Entomophthoromycetes</taxon>
        <taxon>Entomophthorales</taxon>
        <taxon>Ancylistaceae</taxon>
        <taxon>Conidiobolus</taxon>
    </lineage>
</organism>
<dbReference type="GO" id="GO:0006312">
    <property type="term" value="P:mitotic recombination"/>
    <property type="evidence" value="ECO:0007669"/>
    <property type="project" value="TreeGrafter"/>
</dbReference>
<dbReference type="PANTHER" id="PTHR12749:SF0">
    <property type="entry name" value="DNA EXCISION REPAIR PROTEIN ERCC-1"/>
    <property type="match status" value="1"/>
</dbReference>
<feature type="non-terminal residue" evidence="8">
    <location>
        <position position="1"/>
    </location>
</feature>
<dbReference type="CDD" id="cd22325">
    <property type="entry name" value="ERCC1_C-like"/>
    <property type="match status" value="1"/>
</dbReference>
<keyword evidence="6" id="KW-0539">Nucleus</keyword>
<protein>
    <submittedName>
        <fullName evidence="8">Excision repair cross-complementing rodent repair deficiency complementation group 1</fullName>
    </submittedName>
</protein>
<evidence type="ECO:0000256" key="2">
    <source>
        <dbReference type="ARBA" id="ARBA00008283"/>
    </source>
</evidence>
<dbReference type="Gene3D" id="3.40.50.10130">
    <property type="match status" value="1"/>
</dbReference>
<evidence type="ECO:0000313" key="8">
    <source>
        <dbReference type="EMBL" id="KXN71965.1"/>
    </source>
</evidence>
<keyword evidence="9" id="KW-1185">Reference proteome</keyword>
<comment type="subcellular location">
    <subcellularLocation>
        <location evidence="1">Nucleus</location>
    </subcellularLocation>
</comment>
<dbReference type="AlphaFoldDB" id="A0A137PAF4"/>
<sequence>RGNPILSNVRAVPWEYKDIVPDYVVGKTTCVLYLSLKYHKLYPDYIFQRVQKLRSNYQLRIILCRVDIPDPDRYLLELTKLTMNANLTLLLSWNDEEAG</sequence>
<evidence type="ECO:0000259" key="7">
    <source>
        <dbReference type="Pfam" id="PF03834"/>
    </source>
</evidence>
<dbReference type="InterPro" id="IPR011335">
    <property type="entry name" value="Restrct_endonuc-II-like"/>
</dbReference>
<comment type="similarity">
    <text evidence="2">Belongs to the ERCC1/RAD10/SWI10 family.</text>
</comment>
<keyword evidence="3" id="KW-0227">DNA damage</keyword>
<evidence type="ECO:0000256" key="5">
    <source>
        <dbReference type="ARBA" id="ARBA00023204"/>
    </source>
</evidence>
<dbReference type="FunFam" id="3.40.50.10130:FF:000001">
    <property type="entry name" value="DNA excision repair protein ERCC-1"/>
    <property type="match status" value="1"/>
</dbReference>
<keyword evidence="5" id="KW-0234">DNA repair</keyword>